<dbReference type="GO" id="GO:0016788">
    <property type="term" value="F:hydrolase activity, acting on ester bonds"/>
    <property type="evidence" value="ECO:0007669"/>
    <property type="project" value="UniProtKB-ARBA"/>
</dbReference>
<evidence type="ECO:0000313" key="3">
    <source>
        <dbReference type="Proteomes" id="UP001179121"/>
    </source>
</evidence>
<evidence type="ECO:0008006" key="4">
    <source>
        <dbReference type="Google" id="ProtNLM"/>
    </source>
</evidence>
<name>A0AA86T6K4_9BACT</name>
<accession>A0AA86T6K4</accession>
<dbReference type="AlphaFoldDB" id="A0AA86T6K4"/>
<gene>
    <name evidence="2" type="ORF">DNFV4_02997</name>
</gene>
<feature type="transmembrane region" description="Helical" evidence="1">
    <location>
        <begin position="51"/>
        <end position="77"/>
    </location>
</feature>
<keyword evidence="1" id="KW-0472">Membrane</keyword>
<evidence type="ECO:0000313" key="2">
    <source>
        <dbReference type="EMBL" id="CAI4032567.1"/>
    </source>
</evidence>
<feature type="transmembrane region" description="Helical" evidence="1">
    <location>
        <begin position="20"/>
        <end position="45"/>
    </location>
</feature>
<dbReference type="SUPFAM" id="SSF52266">
    <property type="entry name" value="SGNH hydrolase"/>
    <property type="match status" value="1"/>
</dbReference>
<feature type="transmembrane region" description="Helical" evidence="1">
    <location>
        <begin position="89"/>
        <end position="110"/>
    </location>
</feature>
<keyword evidence="3" id="KW-1185">Reference proteome</keyword>
<keyword evidence="1" id="KW-1133">Transmembrane helix</keyword>
<dbReference type="Gene3D" id="3.40.50.1110">
    <property type="entry name" value="SGNH hydrolase"/>
    <property type="match status" value="1"/>
</dbReference>
<proteinExistence type="predicted"/>
<sequence length="495" mass="56677">MKTGRITAESWLGPRYRPGLNWRLFAALCGLESSLVIVVLTLYRLTYKQTWSAFLLSLPGVAFCGALVSAAFFGRAAMHTWSRGKREDVSSASLTLLVHSLVLFVAYATAEYTLRSRAVIQIWGEEVHGRLLLPRRWNVVVERYVRMLESFEKRPSYYQEDPLLGWSIGANRVSQNGLFYSSPEGFRSMRPAVSYDRSAPCRVALLGDSFTFGEEARFEDTWNYYLQQRLGPNCQVINFAVPGYSIGQMYLRLERDILPHDPDLVILGFTDGALDRTLGIYCFLMGLEWPDCPWVAPRFALRDGELVVVNAPLPHPHEIYATKAIYDLPFIAYDRWYHTAEWEQRHWEHLYASYVFRFLTTLYPIYNVVDPEVFDTALHDVNSALFRAFLDLADKNSLRVLIVYLPMMEDYGYKVRYRAPVSHGVLKDAGIDFIDGTTCIAQLEESRRFLATGLHYTPEGERHLAECLLPHVLKQLSAVRPTHGKPTVTLRCPCE</sequence>
<dbReference type="InterPro" id="IPR036514">
    <property type="entry name" value="SGNH_hydro_sf"/>
</dbReference>
<organism evidence="2 3">
    <name type="scientific">Nitrospira tepida</name>
    <dbReference type="NCBI Taxonomy" id="2973512"/>
    <lineage>
        <taxon>Bacteria</taxon>
        <taxon>Pseudomonadati</taxon>
        <taxon>Nitrospirota</taxon>
        <taxon>Nitrospiria</taxon>
        <taxon>Nitrospirales</taxon>
        <taxon>Nitrospiraceae</taxon>
        <taxon>Nitrospira</taxon>
    </lineage>
</organism>
<dbReference type="EMBL" id="OX365700">
    <property type="protein sequence ID" value="CAI4032567.1"/>
    <property type="molecule type" value="Genomic_DNA"/>
</dbReference>
<reference evidence="2" key="1">
    <citation type="submission" date="2022-10" db="EMBL/GenBank/DDBJ databases">
        <authorList>
            <person name="Koch H."/>
        </authorList>
    </citation>
    <scope>NUCLEOTIDE SEQUENCE</scope>
    <source>
        <strain evidence="2">DNF</strain>
    </source>
</reference>
<protein>
    <recommendedName>
        <fullName evidence="4">SGNH hydrolase-type esterase domain-containing protein</fullName>
    </recommendedName>
</protein>
<keyword evidence="1" id="KW-0812">Transmembrane</keyword>
<evidence type="ECO:0000256" key="1">
    <source>
        <dbReference type="SAM" id="Phobius"/>
    </source>
</evidence>
<dbReference type="Proteomes" id="UP001179121">
    <property type="component" value="Chromosome"/>
</dbReference>
<dbReference type="KEGG" id="nti:DNFV4_02997"/>